<dbReference type="PANTHER" id="PTHR39550">
    <property type="entry name" value="SLL0658 PROTEIN"/>
    <property type="match status" value="1"/>
</dbReference>
<accession>A0A6S6SDT5</accession>
<name>A0A6S6SDT5_9BACT</name>
<dbReference type="EMBL" id="CACVAR010000125">
    <property type="protein sequence ID" value="CAA6804346.1"/>
    <property type="molecule type" value="Genomic_DNA"/>
</dbReference>
<evidence type="ECO:0000313" key="1">
    <source>
        <dbReference type="EMBL" id="CAA6804346.1"/>
    </source>
</evidence>
<evidence type="ECO:0008006" key="2">
    <source>
        <dbReference type="Google" id="ProtNLM"/>
    </source>
</evidence>
<organism evidence="1">
    <name type="scientific">uncultured Sulfurovum sp</name>
    <dbReference type="NCBI Taxonomy" id="269237"/>
    <lineage>
        <taxon>Bacteria</taxon>
        <taxon>Pseudomonadati</taxon>
        <taxon>Campylobacterota</taxon>
        <taxon>Epsilonproteobacteria</taxon>
        <taxon>Campylobacterales</taxon>
        <taxon>Sulfurovaceae</taxon>
        <taxon>Sulfurovum</taxon>
        <taxon>environmental samples</taxon>
    </lineage>
</organism>
<dbReference type="PANTHER" id="PTHR39550:SF1">
    <property type="entry name" value="SLL0658 PROTEIN"/>
    <property type="match status" value="1"/>
</dbReference>
<dbReference type="Pfam" id="PF11848">
    <property type="entry name" value="DUF3368"/>
    <property type="match status" value="1"/>
</dbReference>
<protein>
    <recommendedName>
        <fullName evidence="2">DUF3368 domain-containing protein</fullName>
    </recommendedName>
</protein>
<reference evidence="1" key="1">
    <citation type="submission" date="2020-01" db="EMBL/GenBank/DDBJ databases">
        <authorList>
            <person name="Meier V. D."/>
            <person name="Meier V D."/>
        </authorList>
    </citation>
    <scope>NUCLEOTIDE SEQUENCE</scope>
    <source>
        <strain evidence="1">HLG_WM_MAG_03</strain>
    </source>
</reference>
<dbReference type="AlphaFoldDB" id="A0A6S6SDT5"/>
<dbReference type="InterPro" id="IPR021799">
    <property type="entry name" value="PIN-like_prokaryotic"/>
</dbReference>
<gene>
    <name evidence="1" type="ORF">HELGO_WM13667</name>
</gene>
<sequence length="162" mass="18395">MALNSIVISDSTTLISLINIERFELLFKFSETIIITPSVYSEVTIQKRAKQIVDEYISISRITVKEVENQKKVKELLIRLDLGESESIVLAEEQKLPLIIDEKRGKNIATSMGLDVIGLIGILLIYKKKTYLSNDEIKEIVEELRTISFRVSDGLLRLLLEG</sequence>
<proteinExistence type="predicted"/>